<keyword evidence="3" id="KW-1185">Reference proteome</keyword>
<evidence type="ECO:0000313" key="3">
    <source>
        <dbReference type="Proteomes" id="UP000324222"/>
    </source>
</evidence>
<dbReference type="Proteomes" id="UP000324222">
    <property type="component" value="Unassembled WGS sequence"/>
</dbReference>
<keyword evidence="1" id="KW-0812">Transmembrane</keyword>
<accession>A0A5B7HYM3</accession>
<sequence length="119" mass="13530">MGSLYRVRIYADIHHTWDETSGGCQPEIGLRSPSHGAAAPSGAPLAEVWLSKSDGLPAAALLQKLVSHLLLFRRYPSVFFSFFLYLLLLYRFFFMIFQFFACLVFFHFSLILLFLVSSS</sequence>
<proteinExistence type="predicted"/>
<evidence type="ECO:0000313" key="2">
    <source>
        <dbReference type="EMBL" id="MPC76502.1"/>
    </source>
</evidence>
<dbReference type="AlphaFoldDB" id="A0A5B7HYM3"/>
<name>A0A5B7HYM3_PORTR</name>
<reference evidence="2 3" key="1">
    <citation type="submission" date="2019-05" db="EMBL/GenBank/DDBJ databases">
        <title>Another draft genome of Portunus trituberculatus and its Hox gene families provides insights of decapod evolution.</title>
        <authorList>
            <person name="Jeong J.-H."/>
            <person name="Song I."/>
            <person name="Kim S."/>
            <person name="Choi T."/>
            <person name="Kim D."/>
            <person name="Ryu S."/>
            <person name="Kim W."/>
        </authorList>
    </citation>
    <scope>NUCLEOTIDE SEQUENCE [LARGE SCALE GENOMIC DNA]</scope>
    <source>
        <tissue evidence="2">Muscle</tissue>
    </source>
</reference>
<evidence type="ECO:0000256" key="1">
    <source>
        <dbReference type="SAM" id="Phobius"/>
    </source>
</evidence>
<feature type="transmembrane region" description="Helical" evidence="1">
    <location>
        <begin position="71"/>
        <end position="90"/>
    </location>
</feature>
<feature type="transmembrane region" description="Helical" evidence="1">
    <location>
        <begin position="96"/>
        <end position="116"/>
    </location>
</feature>
<keyword evidence="1" id="KW-0472">Membrane</keyword>
<comment type="caution">
    <text evidence="2">The sequence shown here is derived from an EMBL/GenBank/DDBJ whole genome shotgun (WGS) entry which is preliminary data.</text>
</comment>
<dbReference type="EMBL" id="VSRR010043534">
    <property type="protein sequence ID" value="MPC76502.1"/>
    <property type="molecule type" value="Genomic_DNA"/>
</dbReference>
<protein>
    <submittedName>
        <fullName evidence="2">Uncharacterized protein</fullName>
    </submittedName>
</protein>
<gene>
    <name evidence="2" type="ORF">E2C01_070917</name>
</gene>
<keyword evidence="1" id="KW-1133">Transmembrane helix</keyword>
<organism evidence="2 3">
    <name type="scientific">Portunus trituberculatus</name>
    <name type="common">Swimming crab</name>
    <name type="synonym">Neptunus trituberculatus</name>
    <dbReference type="NCBI Taxonomy" id="210409"/>
    <lineage>
        <taxon>Eukaryota</taxon>
        <taxon>Metazoa</taxon>
        <taxon>Ecdysozoa</taxon>
        <taxon>Arthropoda</taxon>
        <taxon>Crustacea</taxon>
        <taxon>Multicrustacea</taxon>
        <taxon>Malacostraca</taxon>
        <taxon>Eumalacostraca</taxon>
        <taxon>Eucarida</taxon>
        <taxon>Decapoda</taxon>
        <taxon>Pleocyemata</taxon>
        <taxon>Brachyura</taxon>
        <taxon>Eubrachyura</taxon>
        <taxon>Portunoidea</taxon>
        <taxon>Portunidae</taxon>
        <taxon>Portuninae</taxon>
        <taxon>Portunus</taxon>
    </lineage>
</organism>